<dbReference type="RefSeq" id="WP_013347463.1">
    <property type="nucleotide sequence ID" value="NZ_JABUYH010000019.1"/>
</dbReference>
<evidence type="ECO:0000259" key="1">
    <source>
        <dbReference type="PROSITE" id="PS50206"/>
    </source>
</evidence>
<proteinExistence type="predicted"/>
<dbReference type="InterPro" id="IPR001763">
    <property type="entry name" value="Rhodanese-like_dom"/>
</dbReference>
<dbReference type="PANTHER" id="PTHR43031:SF1">
    <property type="entry name" value="PYRIDINE NUCLEOTIDE-DISULPHIDE OXIDOREDUCTASE"/>
    <property type="match status" value="1"/>
</dbReference>
<dbReference type="InterPro" id="IPR036873">
    <property type="entry name" value="Rhodanese-like_dom_sf"/>
</dbReference>
<dbReference type="EMBL" id="PNQX01000002">
    <property type="protein sequence ID" value="PMQ19723.1"/>
    <property type="molecule type" value="Genomic_DNA"/>
</dbReference>
<evidence type="ECO:0000313" key="3">
    <source>
        <dbReference type="EMBL" id="TFH55607.1"/>
    </source>
</evidence>
<name>A0A2N7S0T2_9MICC</name>
<protein>
    <submittedName>
        <fullName evidence="2">Rhodanese-like domain-containing protein</fullName>
    </submittedName>
</protein>
<accession>A0A2N7S0T2</accession>
<feature type="domain" description="Rhodanese" evidence="1">
    <location>
        <begin position="12"/>
        <end position="99"/>
    </location>
</feature>
<reference evidence="3 5" key="2">
    <citation type="submission" date="2019-03" db="EMBL/GenBank/DDBJ databases">
        <title>Glutamicibacter sp. LJH19 genome.</title>
        <authorList>
            <person name="Sinai Borker S."/>
            <person name="Kumar R."/>
        </authorList>
    </citation>
    <scope>NUCLEOTIDE SEQUENCE [LARGE SCALE GENOMIC DNA]</scope>
    <source>
        <strain evidence="3 5">LJH19</strain>
    </source>
</reference>
<evidence type="ECO:0000313" key="4">
    <source>
        <dbReference type="Proteomes" id="UP000235739"/>
    </source>
</evidence>
<dbReference type="InterPro" id="IPR050229">
    <property type="entry name" value="GlpE_sulfurtransferase"/>
</dbReference>
<dbReference type="EMBL" id="SPDS01000001">
    <property type="protein sequence ID" value="TFH55607.1"/>
    <property type="molecule type" value="Genomic_DNA"/>
</dbReference>
<dbReference type="CDD" id="cd00158">
    <property type="entry name" value="RHOD"/>
    <property type="match status" value="1"/>
</dbReference>
<dbReference type="PROSITE" id="PS50206">
    <property type="entry name" value="RHODANESE_3"/>
    <property type="match status" value="1"/>
</dbReference>
<dbReference type="SUPFAM" id="SSF52821">
    <property type="entry name" value="Rhodanese/Cell cycle control phosphatase"/>
    <property type="match status" value="1"/>
</dbReference>
<dbReference type="Proteomes" id="UP000297638">
    <property type="component" value="Unassembled WGS sequence"/>
</dbReference>
<dbReference type="Gene3D" id="3.40.250.10">
    <property type="entry name" value="Rhodanese-like domain"/>
    <property type="match status" value="1"/>
</dbReference>
<dbReference type="OMA" id="CICHHGA"/>
<dbReference type="AlphaFoldDB" id="A0A2N7S0T2"/>
<sequence length="108" mass="11562">MSDFETVSVNDVPKDAFILDVREDFEWEAGRAAGATHVVLGTLPERVGELDPDVDTYVICRTGGRSAQAAAWLTGMGYTAFNIAGGSDAWLEAGLPMEAENGQEPTVR</sequence>
<dbReference type="PANTHER" id="PTHR43031">
    <property type="entry name" value="FAD-DEPENDENT OXIDOREDUCTASE"/>
    <property type="match status" value="1"/>
</dbReference>
<comment type="caution">
    <text evidence="2">The sequence shown here is derived from an EMBL/GenBank/DDBJ whole genome shotgun (WGS) entry which is preliminary data.</text>
</comment>
<dbReference type="SMART" id="SM00450">
    <property type="entry name" value="RHOD"/>
    <property type="match status" value="1"/>
</dbReference>
<organism evidence="2 4">
    <name type="scientific">Glutamicibacter arilaitensis</name>
    <dbReference type="NCBI Taxonomy" id="256701"/>
    <lineage>
        <taxon>Bacteria</taxon>
        <taxon>Bacillati</taxon>
        <taxon>Actinomycetota</taxon>
        <taxon>Actinomycetes</taxon>
        <taxon>Micrococcales</taxon>
        <taxon>Micrococcaceae</taxon>
        <taxon>Glutamicibacter</taxon>
    </lineage>
</organism>
<dbReference type="Pfam" id="PF00581">
    <property type="entry name" value="Rhodanese"/>
    <property type="match status" value="1"/>
</dbReference>
<dbReference type="Proteomes" id="UP000235739">
    <property type="component" value="Unassembled WGS sequence"/>
</dbReference>
<evidence type="ECO:0000313" key="2">
    <source>
        <dbReference type="EMBL" id="PMQ19723.1"/>
    </source>
</evidence>
<gene>
    <name evidence="2" type="ORF">CIK84_13860</name>
    <name evidence="3" type="ORF">EXY26_00500</name>
</gene>
<dbReference type="GeneID" id="303183689"/>
<reference evidence="2 4" key="1">
    <citation type="journal article" date="2017" name="Elife">
        <title>Extensive horizontal gene transfer in cheese-associated bacteria.</title>
        <authorList>
            <person name="Bonham K.S."/>
            <person name="Wolfe B.E."/>
            <person name="Dutton R.J."/>
        </authorList>
    </citation>
    <scope>NUCLEOTIDE SEQUENCE [LARGE SCALE GENOMIC DNA]</scope>
    <source>
        <strain evidence="2 4">JB182</strain>
    </source>
</reference>
<evidence type="ECO:0000313" key="5">
    <source>
        <dbReference type="Proteomes" id="UP000297638"/>
    </source>
</evidence>